<comment type="caution">
    <text evidence="2">The sequence shown here is derived from an EMBL/GenBank/DDBJ whole genome shotgun (WGS) entry which is preliminary data.</text>
</comment>
<name>A0A316CQK1_PSESE</name>
<keyword evidence="3" id="KW-1185">Reference proteome</keyword>
<dbReference type="RefSeq" id="WP_019171661.1">
    <property type="nucleotide sequence ID" value="NZ_QGGG01000005.1"/>
</dbReference>
<protein>
    <recommendedName>
        <fullName evidence="4">DUF302 domain-containing protein</fullName>
    </recommendedName>
</protein>
<evidence type="ECO:0000313" key="3">
    <source>
        <dbReference type="Proteomes" id="UP000245396"/>
    </source>
</evidence>
<sequence>MKRTSSITTGLAVAGLVWAGSIARAETNEAVTTYETDAAFSDVMSDLEDAIVNRGFVVDHHGYIAEMLKRTAQDVGAAKPLYREAEFLQFCSAVVSRAAMEADIGNIAFCPYVLFAYEAEASPGKVVVGFRRLPQGEARDTVNELLDEVAREAAGQ</sequence>
<accession>A0A316CQK1</accession>
<dbReference type="AlphaFoldDB" id="A0A316CQK1"/>
<reference evidence="2 3" key="1">
    <citation type="submission" date="2018-05" db="EMBL/GenBank/DDBJ databases">
        <title>Genomic Encyclopedia of Type Strains, Phase IV (KMG-IV): sequencing the most valuable type-strain genomes for metagenomic binning, comparative biology and taxonomic classification.</title>
        <authorList>
            <person name="Goeker M."/>
        </authorList>
    </citation>
    <scope>NUCLEOTIDE SEQUENCE [LARGE SCALE GENOMIC DNA]</scope>
    <source>
        <strain evidence="2 3">DSM 6986</strain>
    </source>
</reference>
<dbReference type="Proteomes" id="UP000245396">
    <property type="component" value="Unassembled WGS sequence"/>
</dbReference>
<dbReference type="OrthoDB" id="7363179at2"/>
<feature type="signal peptide" evidence="1">
    <location>
        <begin position="1"/>
        <end position="25"/>
    </location>
</feature>
<dbReference type="STRING" id="1192868.GCA_000304395_02054"/>
<feature type="chain" id="PRO_5016381297" description="DUF302 domain-containing protein" evidence="1">
    <location>
        <begin position="26"/>
        <end position="156"/>
    </location>
</feature>
<dbReference type="EMBL" id="QGGG01000005">
    <property type="protein sequence ID" value="PWJ84474.1"/>
    <property type="molecule type" value="Genomic_DNA"/>
</dbReference>
<dbReference type="InterPro" id="IPR035923">
    <property type="entry name" value="TT1751-like_sf"/>
</dbReference>
<gene>
    <name evidence="2" type="ORF">C7441_10590</name>
</gene>
<keyword evidence="1" id="KW-0732">Signal</keyword>
<proteinExistence type="predicted"/>
<evidence type="ECO:0000256" key="1">
    <source>
        <dbReference type="SAM" id="SignalP"/>
    </source>
</evidence>
<dbReference type="SUPFAM" id="SSF103247">
    <property type="entry name" value="TT1751-like"/>
    <property type="match status" value="1"/>
</dbReference>
<evidence type="ECO:0008006" key="4">
    <source>
        <dbReference type="Google" id="ProtNLM"/>
    </source>
</evidence>
<organism evidence="2 3">
    <name type="scientific">Pseudaminobacter salicylatoxidans</name>
    <dbReference type="NCBI Taxonomy" id="93369"/>
    <lineage>
        <taxon>Bacteria</taxon>
        <taxon>Pseudomonadati</taxon>
        <taxon>Pseudomonadota</taxon>
        <taxon>Alphaproteobacteria</taxon>
        <taxon>Hyphomicrobiales</taxon>
        <taxon>Phyllobacteriaceae</taxon>
        <taxon>Pseudaminobacter</taxon>
    </lineage>
</organism>
<dbReference type="Gene3D" id="3.30.310.70">
    <property type="entry name" value="TT1751-like domain"/>
    <property type="match status" value="1"/>
</dbReference>
<evidence type="ECO:0000313" key="2">
    <source>
        <dbReference type="EMBL" id="PWJ84474.1"/>
    </source>
</evidence>